<proteinExistence type="predicted"/>
<comment type="caution">
    <text evidence="1">The sequence shown here is derived from an EMBL/GenBank/DDBJ whole genome shotgun (WGS) entry which is preliminary data.</text>
</comment>
<evidence type="ECO:0000313" key="2">
    <source>
        <dbReference type="Proteomes" id="UP000186868"/>
    </source>
</evidence>
<dbReference type="OrthoDB" id="531397at2"/>
<dbReference type="Proteomes" id="UP000186868">
    <property type="component" value="Unassembled WGS sequence"/>
</dbReference>
<accession>A0A1U7H9A9</accession>
<name>A0A1U7H9A9_9CYAN</name>
<dbReference type="AlphaFoldDB" id="A0A1U7H9A9"/>
<dbReference type="EMBL" id="MRCB01000034">
    <property type="protein sequence ID" value="OKH20144.1"/>
    <property type="molecule type" value="Genomic_DNA"/>
</dbReference>
<protein>
    <submittedName>
        <fullName evidence="1">Uncharacterized protein</fullName>
    </submittedName>
</protein>
<dbReference type="RefSeq" id="WP_073601236.1">
    <property type="nucleotide sequence ID" value="NZ_MRCB01000034.1"/>
</dbReference>
<keyword evidence="2" id="KW-1185">Reference proteome</keyword>
<evidence type="ECO:0000313" key="1">
    <source>
        <dbReference type="EMBL" id="OKH20144.1"/>
    </source>
</evidence>
<reference evidence="1 2" key="1">
    <citation type="submission" date="2016-11" db="EMBL/GenBank/DDBJ databases">
        <title>Draft Genome Sequences of Nine Cyanobacterial Strains from Diverse Habitats.</title>
        <authorList>
            <person name="Zhu T."/>
            <person name="Hou S."/>
            <person name="Lu X."/>
            <person name="Hess W.R."/>
        </authorList>
    </citation>
    <scope>NUCLEOTIDE SEQUENCE [LARGE SCALE GENOMIC DNA]</scope>
    <source>
        <strain evidence="1 2">NIES-593</strain>
    </source>
</reference>
<dbReference type="STRING" id="1921803.NIES593_19845"/>
<organism evidence="1 2">
    <name type="scientific">Hydrococcus rivularis NIES-593</name>
    <dbReference type="NCBI Taxonomy" id="1921803"/>
    <lineage>
        <taxon>Bacteria</taxon>
        <taxon>Bacillati</taxon>
        <taxon>Cyanobacteriota</taxon>
        <taxon>Cyanophyceae</taxon>
        <taxon>Pleurocapsales</taxon>
        <taxon>Hydrococcaceae</taxon>
        <taxon>Hydrococcus</taxon>
    </lineage>
</organism>
<gene>
    <name evidence="1" type="ORF">NIES593_19845</name>
</gene>
<sequence length="105" mass="11956">MEITAPEAEELALSFLVEDLEIPPDEQDYFAVLNSRPIGEDWYVVEIGVEGFPDKWVIQVYDTHECDPCYTFVSPMPPTEANTDLDELPQSLAEVLLTHRSEQKV</sequence>